<keyword evidence="1" id="KW-0472">Membrane</keyword>
<protein>
    <recommendedName>
        <fullName evidence="4">Photosynthesis system II assembly factor Ycf48/Hcf136-like domain-containing protein</fullName>
    </recommendedName>
</protein>
<dbReference type="SUPFAM" id="SSF110296">
    <property type="entry name" value="Oligoxyloglucan reducing end-specific cellobiohydrolase"/>
    <property type="match status" value="1"/>
</dbReference>
<feature type="transmembrane region" description="Helical" evidence="1">
    <location>
        <begin position="45"/>
        <end position="63"/>
    </location>
</feature>
<dbReference type="Gene3D" id="2.130.10.10">
    <property type="entry name" value="YVTN repeat-like/Quinoprotein amine dehydrogenase"/>
    <property type="match status" value="1"/>
</dbReference>
<gene>
    <name evidence="2" type="ORF">BXT84_07395</name>
</gene>
<dbReference type="InterPro" id="IPR015943">
    <property type="entry name" value="WD40/YVTN_repeat-like_dom_sf"/>
</dbReference>
<accession>A0ABN5H2D8</accession>
<proteinExistence type="predicted"/>
<keyword evidence="3" id="KW-1185">Reference proteome</keyword>
<evidence type="ECO:0000313" key="3">
    <source>
        <dbReference type="Proteomes" id="UP000325292"/>
    </source>
</evidence>
<keyword evidence="1" id="KW-1133">Transmembrane helix</keyword>
<dbReference type="Proteomes" id="UP000325292">
    <property type="component" value="Chromosome"/>
</dbReference>
<keyword evidence="1" id="KW-0812">Transmembrane</keyword>
<sequence>MSEERHHDTIGELMDRAMADGMGLYFKPDWHPKKALKRRARVRQIFLSAAAASIAGLLILPQIRPAGQSHTSTGQRTLSAPALSASVKHVISQLSNQPVQVMGMSPVYATYPMAVPTGHALTLSGKFSVGNITGTSLVLKLDNRRRVLGGTLFNQGVPVYDFVGNITTGGDVINPHPSATPLAGTWVSGLPTPISSFAAAGSYIYLTHNNTWAVLHGPRNAYWAASPGHASPNIIDTISALPSNPQSVLLAEEAPSGLSSGYVSNNGGRSWQPWTLGQTTFSNVVAMGHQYWAIINGTLQTSFNGMTWRSMMALNTNRWQVEDFAINPSNAQQIAVALVPISGTGIGPVLESLNGGKTWQELPHFPALGAAPSSMVMSPAGGISALVNLTDPVLVCYSPHHQKWTAIAVPASPDQVGIGQLAASPNGDLLYGSPTGSIYRWVKATGQWQSISAPTTTTSAPYPLEAIGNHQILAGYGNGWSIFVVSNPLPSKKPS</sequence>
<organism evidence="2 3">
    <name type="scientific">Sulfobacillus thermotolerans</name>
    <dbReference type="NCBI Taxonomy" id="338644"/>
    <lineage>
        <taxon>Bacteria</taxon>
        <taxon>Bacillati</taxon>
        <taxon>Bacillota</taxon>
        <taxon>Clostridia</taxon>
        <taxon>Eubacteriales</taxon>
        <taxon>Clostridiales Family XVII. Incertae Sedis</taxon>
        <taxon>Sulfobacillus</taxon>
    </lineage>
</organism>
<evidence type="ECO:0008006" key="4">
    <source>
        <dbReference type="Google" id="ProtNLM"/>
    </source>
</evidence>
<evidence type="ECO:0000256" key="1">
    <source>
        <dbReference type="SAM" id="Phobius"/>
    </source>
</evidence>
<name>A0ABN5H2D8_9FIRM</name>
<reference evidence="2 3" key="1">
    <citation type="journal article" date="2019" name="Sci. Rep.">
        <title>Sulfobacillus thermotolerans: new insights into resistance and metabolic capacities of acidophilic chemolithotrophs.</title>
        <authorList>
            <person name="Panyushkina A.E."/>
            <person name="Babenko V.V."/>
            <person name="Nikitina A.S."/>
            <person name="Selezneva O.V."/>
            <person name="Tsaplina I.A."/>
            <person name="Letarova M.A."/>
            <person name="Kostryukova E.S."/>
            <person name="Letarov A.V."/>
        </authorList>
    </citation>
    <scope>NUCLEOTIDE SEQUENCE [LARGE SCALE GENOMIC DNA]</scope>
    <source>
        <strain evidence="2 3">Kr1</strain>
    </source>
</reference>
<evidence type="ECO:0000313" key="2">
    <source>
        <dbReference type="EMBL" id="AUW93788.1"/>
    </source>
</evidence>
<dbReference type="EMBL" id="CP019454">
    <property type="protein sequence ID" value="AUW93788.1"/>
    <property type="molecule type" value="Genomic_DNA"/>
</dbReference>